<proteinExistence type="predicted"/>
<dbReference type="PANTHER" id="PTHR15955">
    <property type="entry name" value="RWD DOMAIN CONTAINING PROTEIN 2"/>
    <property type="match status" value="1"/>
</dbReference>
<evidence type="ECO:0000313" key="4">
    <source>
        <dbReference type="Proteomes" id="UP000887574"/>
    </source>
</evidence>
<keyword evidence="4" id="KW-1185">Reference proteome</keyword>
<dbReference type="InterPro" id="IPR010541">
    <property type="entry name" value="Prp3_C"/>
</dbReference>
<dbReference type="Pfam" id="PF05773">
    <property type="entry name" value="RWD"/>
    <property type="match status" value="1"/>
</dbReference>
<organism evidence="4 5">
    <name type="scientific">Ditylenchus dipsaci</name>
    <dbReference type="NCBI Taxonomy" id="166011"/>
    <lineage>
        <taxon>Eukaryota</taxon>
        <taxon>Metazoa</taxon>
        <taxon>Ecdysozoa</taxon>
        <taxon>Nematoda</taxon>
        <taxon>Chromadorea</taxon>
        <taxon>Rhabditida</taxon>
        <taxon>Tylenchina</taxon>
        <taxon>Tylenchomorpha</taxon>
        <taxon>Sphaerularioidea</taxon>
        <taxon>Anguinidae</taxon>
        <taxon>Anguininae</taxon>
        <taxon>Ditylenchus</taxon>
    </lineage>
</organism>
<dbReference type="InterPro" id="IPR006575">
    <property type="entry name" value="RWD_dom"/>
</dbReference>
<dbReference type="CDD" id="cd24163">
    <property type="entry name" value="RWDD2_C"/>
    <property type="match status" value="1"/>
</dbReference>
<dbReference type="WBParaSite" id="jg12797">
    <property type="protein sequence ID" value="jg12797"/>
    <property type="gene ID" value="jg12797"/>
</dbReference>
<evidence type="ECO:0000259" key="3">
    <source>
        <dbReference type="Pfam" id="PF06544"/>
    </source>
</evidence>
<name>A0A915CUN0_9BILA</name>
<dbReference type="AlphaFoldDB" id="A0A915CUN0"/>
<dbReference type="InterPro" id="IPR016135">
    <property type="entry name" value="UBQ-conjugating_enzyme/RWD"/>
</dbReference>
<evidence type="ECO:0000259" key="2">
    <source>
        <dbReference type="Pfam" id="PF05773"/>
    </source>
</evidence>
<reference evidence="5" key="1">
    <citation type="submission" date="2022-11" db="UniProtKB">
        <authorList>
            <consortium name="WormBaseParasite"/>
        </authorList>
    </citation>
    <scope>IDENTIFICATION</scope>
</reference>
<dbReference type="PANTHER" id="PTHR15955:SF8">
    <property type="entry name" value="RWD DOMAIN-CONTAINING PROTEIN 2B-RELATED"/>
    <property type="match status" value="1"/>
</dbReference>
<protein>
    <submittedName>
        <fullName evidence="5">RWD domain-containing protein</fullName>
    </submittedName>
</protein>
<feature type="domain" description="Small nuclear ribonucleoprotein Prp3 C-terminal" evidence="3">
    <location>
        <begin position="144"/>
        <end position="216"/>
    </location>
</feature>
<dbReference type="SUPFAM" id="SSF54495">
    <property type="entry name" value="UBC-like"/>
    <property type="match status" value="1"/>
</dbReference>
<dbReference type="Pfam" id="PF06544">
    <property type="entry name" value="Prp3_C"/>
    <property type="match status" value="1"/>
</dbReference>
<evidence type="ECO:0000256" key="1">
    <source>
        <dbReference type="SAM" id="MobiDB-lite"/>
    </source>
</evidence>
<dbReference type="InterPro" id="IPR059181">
    <property type="entry name" value="RWDD2A-B_C"/>
</dbReference>
<feature type="compositionally biased region" description="Polar residues" evidence="1">
    <location>
        <begin position="45"/>
        <end position="58"/>
    </location>
</feature>
<feature type="region of interest" description="Disordered" evidence="1">
    <location>
        <begin position="39"/>
        <end position="58"/>
    </location>
</feature>
<dbReference type="PIRSF" id="PIRSF038021">
    <property type="entry name" value="UCP038021_RWDD2"/>
    <property type="match status" value="1"/>
</dbReference>
<sequence>MSSDDLEAQESELTLLKSMFTEEELVFDVACERPPEFIQPHMTKAGNSQANGSTSKSNNSFSLHLVTDSDRLKITLEVNFPTNYPSKARPTIFVRWNSVDQKMLSQEIQQFLESTREAVAPGRRNTSLDGTSEAKPLQNYARIWIYSHHIYSHIKRKNIPKVASKLKLNGFFIAGKPACIVVEGLESSCDEFWADIHQWSWQKIQIKRKEVSTNAAEFNKLPTKFSEIELPVSGSKDGKDLKHFLAELGFEQMYFEVLNLSI</sequence>
<feature type="domain" description="RWD" evidence="2">
    <location>
        <begin position="7"/>
        <end position="114"/>
    </location>
</feature>
<dbReference type="Proteomes" id="UP000887574">
    <property type="component" value="Unplaced"/>
</dbReference>
<evidence type="ECO:0000313" key="5">
    <source>
        <dbReference type="WBParaSite" id="jg12797"/>
    </source>
</evidence>
<dbReference type="Gene3D" id="3.10.110.10">
    <property type="entry name" value="Ubiquitin Conjugating Enzyme"/>
    <property type="match status" value="1"/>
</dbReference>
<accession>A0A915CUN0</accession>
<dbReference type="InterPro" id="IPR017359">
    <property type="entry name" value="Phi-like"/>
</dbReference>